<dbReference type="EMBL" id="FRFC01000003">
    <property type="protein sequence ID" value="SHO43459.1"/>
    <property type="molecule type" value="Genomic_DNA"/>
</dbReference>
<dbReference type="AlphaFoldDB" id="A0A2H1EEV1"/>
<keyword evidence="5" id="KW-0326">Glycosidase</keyword>
<dbReference type="InterPro" id="IPR003265">
    <property type="entry name" value="HhH-GPD_domain"/>
</dbReference>
<dbReference type="RefSeq" id="WP_101009134.1">
    <property type="nucleotide sequence ID" value="NZ_FRFC01000003.1"/>
</dbReference>
<sequence length="201" mass="22935">MKKDDPISFLRKDQALATIIDRVGEYKLKKKNHHFAVLVESIISQQLATSAADAIFKRFKELYPSFPTASEVLATRKSKLRKIGLSGMKIEYLKDLARHVDEGILDMSSLSKMSNEEVISQLTQVKGIGRWTAEMFLIFSLGRQDIFPVGDLGLRKGVQLLFSLPETPKPSEIEEIGQGWRPYRTVATWYLWKSLQKFDNV</sequence>
<dbReference type="GO" id="GO:0006307">
    <property type="term" value="P:DNA alkylation repair"/>
    <property type="evidence" value="ECO:0007669"/>
    <property type="project" value="TreeGrafter"/>
</dbReference>
<dbReference type="GO" id="GO:0043916">
    <property type="term" value="F:DNA-7-methylguanine glycosylase activity"/>
    <property type="evidence" value="ECO:0007669"/>
    <property type="project" value="TreeGrafter"/>
</dbReference>
<evidence type="ECO:0000259" key="4">
    <source>
        <dbReference type="SMART" id="SM00478"/>
    </source>
</evidence>
<evidence type="ECO:0000313" key="5">
    <source>
        <dbReference type="EMBL" id="SHO43459.1"/>
    </source>
</evidence>
<dbReference type="Proteomes" id="UP000232412">
    <property type="component" value="Unassembled WGS sequence"/>
</dbReference>
<evidence type="ECO:0000313" key="6">
    <source>
        <dbReference type="Proteomes" id="UP000232412"/>
    </source>
</evidence>
<dbReference type="GO" id="GO:0008725">
    <property type="term" value="F:DNA-3-methyladenine glycosylase activity"/>
    <property type="evidence" value="ECO:0007669"/>
    <property type="project" value="TreeGrafter"/>
</dbReference>
<protein>
    <submittedName>
        <fullName evidence="5">3-methyladenine DNA glycosylase/8-oxoguanine DNA glycosylase</fullName>
        <ecNumber evidence="5">3.2.2.21</ecNumber>
    </submittedName>
</protein>
<dbReference type="FunFam" id="1.10.340.30:FF:000004">
    <property type="entry name" value="DNA-3-methyladenine glycosylase II"/>
    <property type="match status" value="1"/>
</dbReference>
<dbReference type="EC" id="3.2.2.21" evidence="5"/>
<keyword evidence="6" id="KW-1185">Reference proteome</keyword>
<keyword evidence="2" id="KW-0227">DNA damage</keyword>
<reference evidence="6" key="1">
    <citation type="submission" date="2016-12" db="EMBL/GenBank/DDBJ databases">
        <authorList>
            <person name="Herbold C."/>
        </authorList>
    </citation>
    <scope>NUCLEOTIDE SEQUENCE [LARGE SCALE GENOMIC DNA]</scope>
</reference>
<dbReference type="SUPFAM" id="SSF48150">
    <property type="entry name" value="DNA-glycosylase"/>
    <property type="match status" value="1"/>
</dbReference>
<dbReference type="PANTHER" id="PTHR43003">
    <property type="entry name" value="DNA-3-METHYLADENINE GLYCOSYLASE"/>
    <property type="match status" value="1"/>
</dbReference>
<gene>
    <name evidence="5" type="ORF">NSIN_20071</name>
</gene>
<keyword evidence="3" id="KW-0234">DNA repair</keyword>
<dbReference type="SMART" id="SM00478">
    <property type="entry name" value="ENDO3c"/>
    <property type="match status" value="1"/>
</dbReference>
<comment type="similarity">
    <text evidence="1">Belongs to the alkylbase DNA glycosidase AlkA family.</text>
</comment>
<dbReference type="InterPro" id="IPR051912">
    <property type="entry name" value="Alkylbase_DNA_Glycosylase/TA"/>
</dbReference>
<dbReference type="GO" id="GO:0005737">
    <property type="term" value="C:cytoplasm"/>
    <property type="evidence" value="ECO:0007669"/>
    <property type="project" value="TreeGrafter"/>
</dbReference>
<feature type="domain" description="HhH-GPD" evidence="4">
    <location>
        <begin position="43"/>
        <end position="196"/>
    </location>
</feature>
<dbReference type="InterPro" id="IPR011257">
    <property type="entry name" value="DNA_glycosylase"/>
</dbReference>
<keyword evidence="5" id="KW-0378">Hydrolase</keyword>
<dbReference type="GO" id="GO:0006285">
    <property type="term" value="P:base-excision repair, AP site formation"/>
    <property type="evidence" value="ECO:0007669"/>
    <property type="project" value="TreeGrafter"/>
</dbReference>
<evidence type="ECO:0000256" key="3">
    <source>
        <dbReference type="ARBA" id="ARBA00023204"/>
    </source>
</evidence>
<organism evidence="5 6">
    <name type="scientific">Nitrosotalea sinensis</name>
    <dbReference type="NCBI Taxonomy" id="1499975"/>
    <lineage>
        <taxon>Archaea</taxon>
        <taxon>Nitrososphaerota</taxon>
        <taxon>Nitrososphaeria</taxon>
        <taxon>Nitrosotaleales</taxon>
        <taxon>Nitrosotaleaceae</taxon>
        <taxon>Nitrosotalea</taxon>
    </lineage>
</organism>
<evidence type="ECO:0000256" key="2">
    <source>
        <dbReference type="ARBA" id="ARBA00022763"/>
    </source>
</evidence>
<dbReference type="GO" id="GO:0032131">
    <property type="term" value="F:alkylated DNA binding"/>
    <property type="evidence" value="ECO:0007669"/>
    <property type="project" value="TreeGrafter"/>
</dbReference>
<dbReference type="Pfam" id="PF00730">
    <property type="entry name" value="HhH-GPD"/>
    <property type="match status" value="1"/>
</dbReference>
<dbReference type="OrthoDB" id="8200at2157"/>
<dbReference type="GO" id="GO:0032993">
    <property type="term" value="C:protein-DNA complex"/>
    <property type="evidence" value="ECO:0007669"/>
    <property type="project" value="TreeGrafter"/>
</dbReference>
<accession>A0A2H1EEV1</accession>
<dbReference type="Gene3D" id="1.10.1670.40">
    <property type="match status" value="1"/>
</dbReference>
<evidence type="ECO:0000256" key="1">
    <source>
        <dbReference type="ARBA" id="ARBA00010817"/>
    </source>
</evidence>
<name>A0A2H1EEV1_9ARCH</name>
<dbReference type="CDD" id="cd00056">
    <property type="entry name" value="ENDO3c"/>
    <property type="match status" value="1"/>
</dbReference>
<dbReference type="Gene3D" id="1.10.340.30">
    <property type="entry name" value="Hypothetical protein, domain 2"/>
    <property type="match status" value="1"/>
</dbReference>
<dbReference type="PANTHER" id="PTHR43003:SF5">
    <property type="entry name" value="DNA-3-METHYLADENINE GLYCOSYLASE"/>
    <property type="match status" value="1"/>
</dbReference>
<proteinExistence type="inferred from homology"/>